<keyword evidence="12" id="KW-1185">Reference proteome</keyword>
<evidence type="ECO:0000313" key="12">
    <source>
        <dbReference type="Proteomes" id="UP000077868"/>
    </source>
</evidence>
<feature type="region of interest" description="Disordered" evidence="10">
    <location>
        <begin position="152"/>
        <end position="173"/>
    </location>
</feature>
<feature type="binding site" evidence="9">
    <location>
        <position position="104"/>
    </location>
    <ligand>
        <name>D-ribulose 5-phosphate</name>
        <dbReference type="ChEBI" id="CHEBI:58121"/>
    </ligand>
</feature>
<evidence type="ECO:0000256" key="8">
    <source>
        <dbReference type="ARBA" id="ARBA00032117"/>
    </source>
</evidence>
<comment type="subunit">
    <text evidence="4">Homodimer.</text>
</comment>
<feature type="binding site" evidence="9">
    <location>
        <position position="114"/>
    </location>
    <ligand>
        <name>D-ribulose 5-phosphate</name>
        <dbReference type="ChEBI" id="CHEBI:58121"/>
    </ligand>
</feature>
<evidence type="ECO:0000256" key="6">
    <source>
        <dbReference type="ARBA" id="ARBA00014007"/>
    </source>
</evidence>
<sequence>MRVHLGSDHAGLDLKAHLVEWLGEHGYEAVDHGPFVYDAVDDYPVFCLRAAEAVARERAAGQDSMGVVIGGSGNGEQMAANKVTGIRCALAWSEETAKLARDHNDAQMVSVGGRMHSLEDMTRFVEVFLAEPFSGDERHVRRIGQLTSYDETSVLPPLPASAQGLGPDAGLDA</sequence>
<comment type="pathway">
    <text evidence="2">Carbohydrate degradation; pentose phosphate pathway; D-ribose 5-phosphate from D-ribulose 5-phosphate (non-oxidative stage): step 1/1.</text>
</comment>
<dbReference type="EC" id="5.3.1.6" evidence="5"/>
<dbReference type="AlphaFoldDB" id="A0A1A9GKC5"/>
<evidence type="ECO:0000256" key="4">
    <source>
        <dbReference type="ARBA" id="ARBA00011738"/>
    </source>
</evidence>
<feature type="binding site" evidence="9">
    <location>
        <position position="138"/>
    </location>
    <ligand>
        <name>D-ribulose 5-phosphate</name>
        <dbReference type="ChEBI" id="CHEBI:58121"/>
    </ligand>
</feature>
<comment type="catalytic activity">
    <reaction evidence="1">
        <text>aldehydo-D-ribose 5-phosphate = D-ribulose 5-phosphate</text>
        <dbReference type="Rhea" id="RHEA:14657"/>
        <dbReference type="ChEBI" id="CHEBI:58121"/>
        <dbReference type="ChEBI" id="CHEBI:58273"/>
        <dbReference type="EC" id="5.3.1.6"/>
    </reaction>
</comment>
<evidence type="ECO:0000256" key="9">
    <source>
        <dbReference type="PIRSR" id="PIRSR005384-2"/>
    </source>
</evidence>
<dbReference type="Pfam" id="PF02502">
    <property type="entry name" value="LacAB_rpiB"/>
    <property type="match status" value="1"/>
</dbReference>
<name>A0A1A9GKC5_9ACTN</name>
<dbReference type="PATRIC" id="fig|1300347.3.peg.2371"/>
<feature type="binding site" evidence="9">
    <location>
        <position position="142"/>
    </location>
    <ligand>
        <name>D-ribulose 5-phosphate</name>
        <dbReference type="ChEBI" id="CHEBI:58121"/>
    </ligand>
</feature>
<dbReference type="NCBIfam" id="TIGR00689">
    <property type="entry name" value="rpiB_lacA_lacB"/>
    <property type="match status" value="1"/>
</dbReference>
<dbReference type="RefSeq" id="WP_068109796.1">
    <property type="nucleotide sequence ID" value="NZ_CP015079.1"/>
</dbReference>
<dbReference type="OrthoDB" id="1778624at2"/>
<protein>
    <recommendedName>
        <fullName evidence="6">Ribose-5-phosphate isomerase B</fullName>
        <ecNumber evidence="5">5.3.1.6</ecNumber>
    </recommendedName>
    <alternativeName>
        <fullName evidence="8">Phosphoriboisomerase B</fullName>
    </alternativeName>
</protein>
<dbReference type="NCBIfam" id="NF004051">
    <property type="entry name" value="PRK05571.1"/>
    <property type="match status" value="1"/>
</dbReference>
<evidence type="ECO:0000256" key="1">
    <source>
        <dbReference type="ARBA" id="ARBA00001713"/>
    </source>
</evidence>
<keyword evidence="7 11" id="KW-0413">Isomerase</keyword>
<proteinExistence type="inferred from homology"/>
<gene>
    <name evidence="11" type="primary">rpiB</name>
    <name evidence="11" type="ORF">I601_2377</name>
</gene>
<dbReference type="PIRSF" id="PIRSF005384">
    <property type="entry name" value="RpiB_LacA_B"/>
    <property type="match status" value="1"/>
</dbReference>
<dbReference type="GO" id="GO:0019316">
    <property type="term" value="P:D-allose catabolic process"/>
    <property type="evidence" value="ECO:0007669"/>
    <property type="project" value="TreeGrafter"/>
</dbReference>
<evidence type="ECO:0000313" key="11">
    <source>
        <dbReference type="EMBL" id="ANH38797.1"/>
    </source>
</evidence>
<dbReference type="NCBIfam" id="TIGR02133">
    <property type="entry name" value="RPI_actino"/>
    <property type="match status" value="1"/>
</dbReference>
<dbReference type="Gene3D" id="3.40.1400.10">
    <property type="entry name" value="Sugar-phosphate isomerase, RpiB/LacA/LacB"/>
    <property type="match status" value="1"/>
</dbReference>
<dbReference type="SUPFAM" id="SSF89623">
    <property type="entry name" value="Ribose/Galactose isomerase RpiB/AlsB"/>
    <property type="match status" value="1"/>
</dbReference>
<dbReference type="PANTHER" id="PTHR30345:SF0">
    <property type="entry name" value="DNA DAMAGE-REPAIR_TOLERATION PROTEIN DRT102"/>
    <property type="match status" value="1"/>
</dbReference>
<organism evidence="11 12">
    <name type="scientific">Nocardioides dokdonensis FR1436</name>
    <dbReference type="NCBI Taxonomy" id="1300347"/>
    <lineage>
        <taxon>Bacteria</taxon>
        <taxon>Bacillati</taxon>
        <taxon>Actinomycetota</taxon>
        <taxon>Actinomycetes</taxon>
        <taxon>Propionibacteriales</taxon>
        <taxon>Nocardioidaceae</taxon>
        <taxon>Nocardioides</taxon>
    </lineage>
</organism>
<dbReference type="GO" id="GO:0009052">
    <property type="term" value="P:pentose-phosphate shunt, non-oxidative branch"/>
    <property type="evidence" value="ECO:0007669"/>
    <property type="project" value="TreeGrafter"/>
</dbReference>
<feature type="binding site" evidence="9">
    <location>
        <begin position="71"/>
        <end position="75"/>
    </location>
    <ligand>
        <name>D-ribulose 5-phosphate</name>
        <dbReference type="ChEBI" id="CHEBI:58121"/>
    </ligand>
</feature>
<evidence type="ECO:0000256" key="5">
    <source>
        <dbReference type="ARBA" id="ARBA00011959"/>
    </source>
</evidence>
<evidence type="ECO:0000256" key="2">
    <source>
        <dbReference type="ARBA" id="ARBA00004988"/>
    </source>
</evidence>
<accession>A0A1A9GKC5</accession>
<dbReference type="STRING" id="1300347.I601_2377"/>
<reference evidence="11 12" key="1">
    <citation type="submission" date="2016-03" db="EMBL/GenBank/DDBJ databases">
        <title>Complete genome sequence of a soil Actinobacterium, Nocardioides dokdonensis FR1436.</title>
        <authorList>
            <person name="Kwon S.-K."/>
            <person name="Kim K."/>
            <person name="Kim J.F."/>
        </authorList>
    </citation>
    <scope>NUCLEOTIDE SEQUENCE [LARGE SCALE GENOMIC DNA]</scope>
    <source>
        <strain evidence="11 12">FR1436</strain>
    </source>
</reference>
<dbReference type="EMBL" id="CP015079">
    <property type="protein sequence ID" value="ANH38797.1"/>
    <property type="molecule type" value="Genomic_DNA"/>
</dbReference>
<evidence type="ECO:0000256" key="7">
    <source>
        <dbReference type="ARBA" id="ARBA00023235"/>
    </source>
</evidence>
<feature type="binding site" evidence="9">
    <location>
        <begin position="8"/>
        <end position="9"/>
    </location>
    <ligand>
        <name>D-ribulose 5-phosphate</name>
        <dbReference type="ChEBI" id="CHEBI:58121"/>
    </ligand>
</feature>
<evidence type="ECO:0000256" key="3">
    <source>
        <dbReference type="ARBA" id="ARBA00008754"/>
    </source>
</evidence>
<dbReference type="Proteomes" id="UP000077868">
    <property type="component" value="Chromosome"/>
</dbReference>
<dbReference type="PANTHER" id="PTHR30345">
    <property type="entry name" value="RIBOSE-5-PHOSPHATE ISOMERASE B"/>
    <property type="match status" value="1"/>
</dbReference>
<evidence type="ECO:0000256" key="10">
    <source>
        <dbReference type="SAM" id="MobiDB-lite"/>
    </source>
</evidence>
<dbReference type="InterPro" id="IPR003500">
    <property type="entry name" value="RpiB_LacA_LacB"/>
</dbReference>
<dbReference type="InterPro" id="IPR036569">
    <property type="entry name" value="RpiB_LacA_LacB_sf"/>
</dbReference>
<dbReference type="GO" id="GO:0004751">
    <property type="term" value="F:ribose-5-phosphate isomerase activity"/>
    <property type="evidence" value="ECO:0007669"/>
    <property type="project" value="UniProtKB-EC"/>
</dbReference>
<dbReference type="InterPro" id="IPR011860">
    <property type="entry name" value="Rib-5-P_Isoase_Actino"/>
</dbReference>
<dbReference type="KEGG" id="ndk:I601_2377"/>
<comment type="similarity">
    <text evidence="3">Belongs to the LacAB/RpiB family.</text>
</comment>